<gene>
    <name evidence="14" type="primary">yjjX</name>
    <name evidence="14" type="ORF">HA49_19440</name>
</gene>
<evidence type="ECO:0000256" key="4">
    <source>
        <dbReference type="ARBA" id="ARBA00022801"/>
    </source>
</evidence>
<evidence type="ECO:0000256" key="7">
    <source>
        <dbReference type="ARBA" id="ARBA00023211"/>
    </source>
</evidence>
<keyword evidence="15" id="KW-1185">Reference proteome</keyword>
<evidence type="ECO:0000259" key="13">
    <source>
        <dbReference type="Pfam" id="PF01931"/>
    </source>
</evidence>
<dbReference type="GO" id="GO:0006772">
    <property type="term" value="P:thiamine metabolic process"/>
    <property type="evidence" value="ECO:0007669"/>
    <property type="project" value="TreeGrafter"/>
</dbReference>
<sequence length="178" mass="19211">MYHVVAATSNPAKISAILQAFEDVFGTGQCQVSGSETDSGVSAQPMSDEETRKGARQRVANARHRQPEADFWVAIEAGIDGQQAFAWMVVENASRRGESRSASFLLPAAVSEQLHQGRELGDVMAQLTGIANIKQKGGAIGALTEGRLTRTSVYHQALLLALCPLLHPYYSEPPFIDN</sequence>
<dbReference type="InterPro" id="IPR026533">
    <property type="entry name" value="NTPase/PRRC1"/>
</dbReference>
<feature type="domain" description="Non-canonical purine NTP phosphatase/PRRC1" evidence="13">
    <location>
        <begin position="7"/>
        <end position="165"/>
    </location>
</feature>
<evidence type="ECO:0000256" key="5">
    <source>
        <dbReference type="ARBA" id="ARBA00022842"/>
    </source>
</evidence>
<feature type="binding site" evidence="11">
    <location>
        <position position="38"/>
    </location>
    <ligand>
        <name>Mg(2+)</name>
        <dbReference type="ChEBI" id="CHEBI:18420"/>
    </ligand>
</feature>
<dbReference type="NCBIfam" id="TIGR00258">
    <property type="entry name" value="inosine/xanthosine triphosphatase"/>
    <property type="match status" value="1"/>
</dbReference>
<dbReference type="SUPFAM" id="SSF52972">
    <property type="entry name" value="ITPase-like"/>
    <property type="match status" value="1"/>
</dbReference>
<dbReference type="RefSeq" id="WP_038023202.1">
    <property type="nucleotide sequence ID" value="NZ_JPKR02000003.1"/>
</dbReference>
<dbReference type="EMBL" id="JPKR02000003">
    <property type="protein sequence ID" value="KGD70610.1"/>
    <property type="molecule type" value="Genomic_DNA"/>
</dbReference>
<keyword evidence="5 11" id="KW-0460">Magnesium</keyword>
<comment type="cofactor">
    <cofactor evidence="11">
        <name>Mg(2+)</name>
        <dbReference type="ChEBI" id="CHEBI:18420"/>
    </cofactor>
    <cofactor evidence="11">
        <name>Mn(2+)</name>
        <dbReference type="ChEBI" id="CHEBI:29035"/>
    </cofactor>
    <text evidence="11">Binds 1 divalent metal cation per subunit; can use either Mg(2+) or Mn(2+).</text>
</comment>
<keyword evidence="7 11" id="KW-0464">Manganese</keyword>
<dbReference type="InterPro" id="IPR002786">
    <property type="entry name" value="Non_canon_purine_NTPase"/>
</dbReference>
<accession>A0A095V751</accession>
<comment type="catalytic activity">
    <reaction evidence="9 11">
        <text>XTP + H2O = XDP + phosphate + H(+)</text>
        <dbReference type="Rhea" id="RHEA:28406"/>
        <dbReference type="ChEBI" id="CHEBI:15377"/>
        <dbReference type="ChEBI" id="CHEBI:15378"/>
        <dbReference type="ChEBI" id="CHEBI:43474"/>
        <dbReference type="ChEBI" id="CHEBI:59884"/>
        <dbReference type="ChEBI" id="CHEBI:61314"/>
        <dbReference type="EC" id="3.6.1.73"/>
    </reaction>
</comment>
<dbReference type="GO" id="GO:0103023">
    <property type="term" value="F:ITPase activity"/>
    <property type="evidence" value="ECO:0007669"/>
    <property type="project" value="UniProtKB-EC"/>
</dbReference>
<dbReference type="PANTHER" id="PTHR34699">
    <property type="match status" value="1"/>
</dbReference>
<dbReference type="GO" id="GO:0009117">
    <property type="term" value="P:nucleotide metabolic process"/>
    <property type="evidence" value="ECO:0007669"/>
    <property type="project" value="UniProtKB-KW"/>
</dbReference>
<dbReference type="FunFam" id="3.90.950.10:FF:000002">
    <property type="entry name" value="Inosine/xanthosine triphosphatase"/>
    <property type="match status" value="1"/>
</dbReference>
<reference evidence="14" key="1">
    <citation type="submission" date="2014-12" db="EMBL/GenBank/DDBJ databases">
        <title>The draft genome of the Tatumella morbirosei type strain, LMG23360T isolated from pineapple rot.</title>
        <authorList>
            <person name="Smits T.H."/>
            <person name="Palmer M."/>
            <person name="Venter S.N."/>
            <person name="Duffy B."/>
            <person name="Steenkamp E.T."/>
            <person name="Chan W.Y."/>
            <person name="Coutinho T.A."/>
            <person name="Coetzee M.P."/>
            <person name="De Maayer P."/>
        </authorList>
    </citation>
    <scope>NUCLEOTIDE SEQUENCE [LARGE SCALE GENOMIC DNA]</scope>
    <source>
        <strain evidence="14">LMG 23360</strain>
    </source>
</reference>
<dbReference type="OrthoDB" id="6334099at2"/>
<keyword evidence="6 11" id="KW-0546">Nucleotide metabolism</keyword>
<evidence type="ECO:0000256" key="10">
    <source>
        <dbReference type="ARBA" id="ARBA00060855"/>
    </source>
</evidence>
<name>A0A095V751_9GAMM</name>
<feature type="region of interest" description="Disordered" evidence="12">
    <location>
        <begin position="32"/>
        <end position="53"/>
    </location>
</feature>
<evidence type="ECO:0000256" key="1">
    <source>
        <dbReference type="ARBA" id="ARBA00001936"/>
    </source>
</evidence>
<evidence type="ECO:0000256" key="6">
    <source>
        <dbReference type="ARBA" id="ARBA00023080"/>
    </source>
</evidence>
<comment type="caution">
    <text evidence="14">The sequence shown here is derived from an EMBL/GenBank/DDBJ whole genome shotgun (WGS) entry which is preliminary data.</text>
</comment>
<evidence type="ECO:0000256" key="2">
    <source>
        <dbReference type="ARBA" id="ARBA00022723"/>
    </source>
</evidence>
<evidence type="ECO:0000313" key="15">
    <source>
        <dbReference type="Proteomes" id="UP000029577"/>
    </source>
</evidence>
<comment type="cofactor">
    <cofactor evidence="1">
        <name>Mn(2+)</name>
        <dbReference type="ChEBI" id="CHEBI:29035"/>
    </cofactor>
</comment>
<dbReference type="AlphaFoldDB" id="A0A095V751"/>
<protein>
    <recommendedName>
        <fullName evidence="11">Inosine/xanthosine triphosphatase</fullName>
        <shortName evidence="11">ITPase/XTPase</shortName>
        <ecNumber evidence="11">3.6.1.73</ecNumber>
    </recommendedName>
    <alternativeName>
        <fullName evidence="11">Non-canonical purine NTP phosphatase</fullName>
    </alternativeName>
    <alternativeName>
        <fullName evidence="11">Non-standard purine NTP phosphatase</fullName>
    </alternativeName>
    <alternativeName>
        <fullName evidence="11">Nucleoside-triphosphate phosphatase</fullName>
        <shortName evidence="11">NTPase</shortName>
    </alternativeName>
</protein>
<keyword evidence="4 11" id="KW-0378">Hydrolase</keyword>
<evidence type="ECO:0000313" key="14">
    <source>
        <dbReference type="EMBL" id="KGD70610.1"/>
    </source>
</evidence>
<comment type="similarity">
    <text evidence="10 11">Belongs to the YjjX NTPase family.</text>
</comment>
<dbReference type="Gene3D" id="3.90.950.10">
    <property type="match status" value="1"/>
</dbReference>
<dbReference type="EC" id="3.6.1.73" evidence="11"/>
<feature type="compositionally biased region" description="Polar residues" evidence="12">
    <location>
        <begin position="32"/>
        <end position="45"/>
    </location>
</feature>
<dbReference type="Pfam" id="PF01931">
    <property type="entry name" value="NTPase_I-T"/>
    <property type="match status" value="1"/>
</dbReference>
<dbReference type="PANTHER" id="PTHR34699:SF2">
    <property type="entry name" value="NON-CANONICAL PURINE NTP PHOSPHATASE_PRRC1 DOMAIN-CONTAINING PROTEIN"/>
    <property type="match status" value="1"/>
</dbReference>
<feature type="binding site" evidence="11">
    <location>
        <position position="68"/>
    </location>
    <ligand>
        <name>Mg(2+)</name>
        <dbReference type="ChEBI" id="CHEBI:18420"/>
    </ligand>
</feature>
<evidence type="ECO:0000256" key="9">
    <source>
        <dbReference type="ARBA" id="ARBA00048781"/>
    </source>
</evidence>
<comment type="catalytic activity">
    <reaction evidence="8 11">
        <text>ITP + H2O = IDP + phosphate + H(+)</text>
        <dbReference type="Rhea" id="RHEA:28330"/>
        <dbReference type="ChEBI" id="CHEBI:15377"/>
        <dbReference type="ChEBI" id="CHEBI:15378"/>
        <dbReference type="ChEBI" id="CHEBI:43474"/>
        <dbReference type="ChEBI" id="CHEBI:58280"/>
        <dbReference type="ChEBI" id="CHEBI:61402"/>
        <dbReference type="EC" id="3.6.1.73"/>
    </reaction>
</comment>
<dbReference type="GO" id="GO:0046872">
    <property type="term" value="F:metal ion binding"/>
    <property type="evidence" value="ECO:0007669"/>
    <property type="project" value="UniProtKB-KW"/>
</dbReference>
<dbReference type="NCBIfam" id="NF003459">
    <property type="entry name" value="PRK05074.1"/>
    <property type="match status" value="1"/>
</dbReference>
<evidence type="ECO:0000256" key="3">
    <source>
        <dbReference type="ARBA" id="ARBA00022741"/>
    </source>
</evidence>
<keyword evidence="3 11" id="KW-0547">Nucleotide-binding</keyword>
<proteinExistence type="inferred from homology"/>
<evidence type="ECO:0000256" key="11">
    <source>
        <dbReference type="HAMAP-Rule" id="MF_00648"/>
    </source>
</evidence>
<dbReference type="STRING" id="642227.HA49_19440"/>
<dbReference type="HAMAP" id="MF_00648">
    <property type="entry name" value="Non_canon_purine_NTPase_YjjX"/>
    <property type="match status" value="1"/>
</dbReference>
<dbReference type="InterPro" id="IPR050299">
    <property type="entry name" value="YjjX_NTPase"/>
</dbReference>
<organism evidence="14 15">
    <name type="scientific">Tatumella morbirosei</name>
    <dbReference type="NCBI Taxonomy" id="642227"/>
    <lineage>
        <taxon>Bacteria</taxon>
        <taxon>Pseudomonadati</taxon>
        <taxon>Pseudomonadota</taxon>
        <taxon>Gammaproteobacteria</taxon>
        <taxon>Enterobacterales</taxon>
        <taxon>Erwiniaceae</taxon>
        <taxon>Tatumella</taxon>
    </lineage>
</organism>
<keyword evidence="2 11" id="KW-0479">Metal-binding</keyword>
<comment type="subunit">
    <text evidence="11">Homodimer.</text>
</comment>
<comment type="function">
    <text evidence="11">Phosphatase that hydrolyzes non-canonical purine nucleotides such as XTP and ITP to their respective diphosphate derivatives. Probably excludes non-canonical purines from DNA/RNA precursor pool, thus preventing their incorporation into DNA/RNA and avoiding chromosomal lesions.</text>
</comment>
<feature type="binding site" evidence="11">
    <location>
        <begin position="8"/>
        <end position="13"/>
    </location>
    <ligand>
        <name>substrate</name>
    </ligand>
</feature>
<dbReference type="GO" id="GO:0000166">
    <property type="term" value="F:nucleotide binding"/>
    <property type="evidence" value="ECO:0007669"/>
    <property type="project" value="UniProtKB-KW"/>
</dbReference>
<dbReference type="eggNOG" id="COG1986">
    <property type="taxonomic scope" value="Bacteria"/>
</dbReference>
<evidence type="ECO:0000256" key="8">
    <source>
        <dbReference type="ARBA" id="ARBA00048174"/>
    </source>
</evidence>
<dbReference type="Proteomes" id="UP000029577">
    <property type="component" value="Unassembled WGS sequence"/>
</dbReference>
<dbReference type="InterPro" id="IPR029001">
    <property type="entry name" value="ITPase-like_fam"/>
</dbReference>
<feature type="binding site" evidence="11">
    <location>
        <begin position="68"/>
        <end position="69"/>
    </location>
    <ligand>
        <name>substrate</name>
    </ligand>
</feature>
<evidence type="ECO:0000256" key="12">
    <source>
        <dbReference type="SAM" id="MobiDB-lite"/>
    </source>
</evidence>